<name>A0A1A9WM24_9MUSC</name>
<feature type="domain" description="Ig-like" evidence="2">
    <location>
        <begin position="298"/>
        <end position="449"/>
    </location>
</feature>
<dbReference type="Gene3D" id="2.60.40.10">
    <property type="entry name" value="Immunoglobulins"/>
    <property type="match status" value="2"/>
</dbReference>
<dbReference type="SMART" id="SM00408">
    <property type="entry name" value="IGc2"/>
    <property type="match status" value="2"/>
</dbReference>
<evidence type="ECO:0000256" key="1">
    <source>
        <dbReference type="SAM" id="MobiDB-lite"/>
    </source>
</evidence>
<dbReference type="InterPro" id="IPR013783">
    <property type="entry name" value="Ig-like_fold"/>
</dbReference>
<dbReference type="InterPro" id="IPR003598">
    <property type="entry name" value="Ig_sub2"/>
</dbReference>
<dbReference type="InterPro" id="IPR036179">
    <property type="entry name" value="Ig-like_dom_sf"/>
</dbReference>
<evidence type="ECO:0000259" key="2">
    <source>
        <dbReference type="PROSITE" id="PS50835"/>
    </source>
</evidence>
<dbReference type="InterPro" id="IPR007110">
    <property type="entry name" value="Ig-like_dom"/>
</dbReference>
<dbReference type="FunFam" id="2.60.40.10:FF:000129">
    <property type="entry name" value="CLUMA_CG018772, isoform A"/>
    <property type="match status" value="1"/>
</dbReference>
<dbReference type="Pfam" id="PF07686">
    <property type="entry name" value="V-set"/>
    <property type="match status" value="1"/>
</dbReference>
<dbReference type="STRING" id="37001.A0A1A9WM24"/>
<reference evidence="4" key="1">
    <citation type="submission" date="2014-03" db="EMBL/GenBank/DDBJ databases">
        <authorList>
            <person name="Aksoy S."/>
            <person name="Warren W."/>
            <person name="Wilson R.K."/>
        </authorList>
    </citation>
    <scope>NUCLEOTIDE SEQUENCE [LARGE SCALE GENOMIC DNA]</scope>
    <source>
        <strain evidence="4">IAEA</strain>
    </source>
</reference>
<dbReference type="PROSITE" id="PS50835">
    <property type="entry name" value="IG_LIKE"/>
    <property type="match status" value="2"/>
</dbReference>
<feature type="region of interest" description="Disordered" evidence="1">
    <location>
        <begin position="102"/>
        <end position="127"/>
    </location>
</feature>
<dbReference type="InterPro" id="IPR037448">
    <property type="entry name" value="Zig-8"/>
</dbReference>
<keyword evidence="4" id="KW-1185">Reference proteome</keyword>
<dbReference type="VEuPathDB" id="VectorBase:GBRI024564"/>
<dbReference type="SUPFAM" id="SSF48726">
    <property type="entry name" value="Immunoglobulin"/>
    <property type="match status" value="2"/>
</dbReference>
<dbReference type="EnsemblMetazoa" id="GBRI024564-RA">
    <property type="protein sequence ID" value="GBRI024564-PA"/>
    <property type="gene ID" value="GBRI024564"/>
</dbReference>
<dbReference type="Proteomes" id="UP000091820">
    <property type="component" value="Unassembled WGS sequence"/>
</dbReference>
<dbReference type="GO" id="GO:0050808">
    <property type="term" value="P:synapse organization"/>
    <property type="evidence" value="ECO:0007669"/>
    <property type="project" value="TreeGrafter"/>
</dbReference>
<evidence type="ECO:0000313" key="4">
    <source>
        <dbReference type="Proteomes" id="UP000091820"/>
    </source>
</evidence>
<protein>
    <recommendedName>
        <fullName evidence="2">Ig-like domain-containing protein</fullName>
    </recommendedName>
</protein>
<dbReference type="AlphaFoldDB" id="A0A1A9WM24"/>
<dbReference type="GO" id="GO:0032589">
    <property type="term" value="C:neuron projection membrane"/>
    <property type="evidence" value="ECO:0007669"/>
    <property type="project" value="TreeGrafter"/>
</dbReference>
<reference evidence="3" key="2">
    <citation type="submission" date="2020-05" db="UniProtKB">
        <authorList>
            <consortium name="EnsemblMetazoa"/>
        </authorList>
    </citation>
    <scope>IDENTIFICATION</scope>
    <source>
        <strain evidence="3">IAEA</strain>
    </source>
</reference>
<dbReference type="InterPro" id="IPR013106">
    <property type="entry name" value="Ig_V-set"/>
</dbReference>
<dbReference type="PANTHER" id="PTHR23279:SF4">
    <property type="entry name" value="DEFECTIVE PROBOSCIS EXTENSION RESPONSE 2, ISOFORM F-RELATED"/>
    <property type="match status" value="1"/>
</dbReference>
<dbReference type="InterPro" id="IPR003599">
    <property type="entry name" value="Ig_sub"/>
</dbReference>
<dbReference type="SMART" id="SM00406">
    <property type="entry name" value="IGv"/>
    <property type="match status" value="2"/>
</dbReference>
<organism evidence="3 4">
    <name type="scientific">Glossina brevipalpis</name>
    <dbReference type="NCBI Taxonomy" id="37001"/>
    <lineage>
        <taxon>Eukaryota</taxon>
        <taxon>Metazoa</taxon>
        <taxon>Ecdysozoa</taxon>
        <taxon>Arthropoda</taxon>
        <taxon>Hexapoda</taxon>
        <taxon>Insecta</taxon>
        <taxon>Pterygota</taxon>
        <taxon>Neoptera</taxon>
        <taxon>Endopterygota</taxon>
        <taxon>Diptera</taxon>
        <taxon>Brachycera</taxon>
        <taxon>Muscomorpha</taxon>
        <taxon>Hippoboscoidea</taxon>
        <taxon>Glossinidae</taxon>
        <taxon>Glossina</taxon>
    </lineage>
</organism>
<feature type="domain" description="Ig-like" evidence="2">
    <location>
        <begin position="192"/>
        <end position="288"/>
    </location>
</feature>
<proteinExistence type="predicted"/>
<evidence type="ECO:0000313" key="3">
    <source>
        <dbReference type="EnsemblMetazoa" id="GBRI024564-PA"/>
    </source>
</evidence>
<accession>A0A1A9WM24</accession>
<sequence>MTNETFDQVRPRSKIGRLLNALAVQVPKGNSSDEVDTGKSPITFTVQLTEYPPNKQQQQLEQLQQQQQLEQQQQAQAKPQMKRQLQNPLLLADKHNNEIYTEVQEEEEEEKEGNIMETEMPQQRQQQQTQLYATEFIFNDGMSFGNNNNHTFQSLSIIDGGLITDTSQSLFNQMTGFDNDDLIYPLAKDAMPIFDFGMPRNITARTGHTEAVIRCRVDKLDDKSVSWIRKRDLHILTVGTATYTSDKRFQVTESKDSREWTLHVKSPQARDSGIYECQVNTEPKISMAFQLNVIEISPDAKAIITGPADLHFKVGSAIILTCIVYQPSVKDIGPIYWYRGEYMITPFDINDSENIILQPTLSPTSVHTMDDNIKAGTPSHAAHKSDALEGYNENEQMPNEITQDFTQRIAMESQLGDTMKSRLRISNAQTSDTGNYTCQPTTASSASVMVHVINDENPAAMQKSRGEGLKSMTMTTAIVIGFANVSSKLMVLMLPTAFNFNTLLKFLCHEN</sequence>
<dbReference type="PANTHER" id="PTHR23279">
    <property type="entry name" value="DEFECTIVE PROBOSCIS EXTENSION RESPONSE DPR -RELATED"/>
    <property type="match status" value="1"/>
</dbReference>
<dbReference type="SMART" id="SM00409">
    <property type="entry name" value="IG"/>
    <property type="match status" value="2"/>
</dbReference>
<dbReference type="CDD" id="cd00099">
    <property type="entry name" value="IgV"/>
    <property type="match status" value="1"/>
</dbReference>
<feature type="compositionally biased region" description="Low complexity" evidence="1">
    <location>
        <begin position="115"/>
        <end position="127"/>
    </location>
</feature>